<dbReference type="Gramene" id="TraesLDM5A03G02738320.1">
    <property type="protein sequence ID" value="TraesLDM5A03G02738320.1.CDS1"/>
    <property type="gene ID" value="TraesLDM5A03G02738320"/>
</dbReference>
<dbReference type="Gramene" id="TraesCLE_scaffold_048228_01G000100.1">
    <property type="protein sequence ID" value="TraesCLE_scaffold_048228_01G000100.1"/>
    <property type="gene ID" value="TraesCLE_scaffold_048228_01G000100"/>
</dbReference>
<dbReference type="SMART" id="SM00256">
    <property type="entry name" value="FBOX"/>
    <property type="match status" value="1"/>
</dbReference>
<dbReference type="Gramene" id="TraesJUL5A03G02754500.1">
    <property type="protein sequence ID" value="TraesJUL5A03G02754500.1.CDS1"/>
    <property type="gene ID" value="TraesJUL5A03G02754500"/>
</dbReference>
<dbReference type="Gramene" id="TraesSTA5A03G02726530.1">
    <property type="protein sequence ID" value="TraesSTA5A03G02726530.1.CDS1"/>
    <property type="gene ID" value="TraesSTA5A03G02726530"/>
</dbReference>
<dbReference type="Gramene" id="TraesMAC5A03G02733720.1">
    <property type="protein sequence ID" value="TraesMAC5A03G02733720.1.CDS1"/>
    <property type="gene ID" value="TraesMAC5A03G02733720"/>
</dbReference>
<dbReference type="Gramene" id="TraesLAC5A03G02689550.1">
    <property type="protein sequence ID" value="TraesLAC5A03G02689550.1.CDS1"/>
    <property type="gene ID" value="TraesLAC5A03G02689550"/>
</dbReference>
<dbReference type="InterPro" id="IPR056016">
    <property type="entry name" value="DUF7595"/>
</dbReference>
<organism evidence="2">
    <name type="scientific">Triticum aestivum</name>
    <name type="common">Wheat</name>
    <dbReference type="NCBI Taxonomy" id="4565"/>
    <lineage>
        <taxon>Eukaryota</taxon>
        <taxon>Viridiplantae</taxon>
        <taxon>Streptophyta</taxon>
        <taxon>Embryophyta</taxon>
        <taxon>Tracheophyta</taxon>
        <taxon>Spermatophyta</taxon>
        <taxon>Magnoliopsida</taxon>
        <taxon>Liliopsida</taxon>
        <taxon>Poales</taxon>
        <taxon>Poaceae</taxon>
        <taxon>BOP clade</taxon>
        <taxon>Pooideae</taxon>
        <taxon>Triticodae</taxon>
        <taxon>Triticeae</taxon>
        <taxon>Triticinae</taxon>
        <taxon>Triticum</taxon>
    </lineage>
</organism>
<dbReference type="InterPro" id="IPR001810">
    <property type="entry name" value="F-box_dom"/>
</dbReference>
<keyword evidence="3" id="KW-1185">Reference proteome</keyword>
<name>A0A3B6KQD2_WHEAT</name>
<dbReference type="SUPFAM" id="SSF81383">
    <property type="entry name" value="F-box domain"/>
    <property type="match status" value="1"/>
</dbReference>
<dbReference type="Gramene" id="TraesNOR5A03G02758970.1">
    <property type="protein sequence ID" value="TraesNOR5A03G02758970.1.CDS1"/>
    <property type="gene ID" value="TraesNOR5A03G02758970"/>
</dbReference>
<dbReference type="PANTHER" id="PTHR35828">
    <property type="entry name" value="OS08G0203800 PROTEIN-RELATED"/>
    <property type="match status" value="1"/>
</dbReference>
<evidence type="ECO:0000259" key="1">
    <source>
        <dbReference type="SMART" id="SM00256"/>
    </source>
</evidence>
<dbReference type="Gramene" id="TraesJAG5A03G02736850.1">
    <property type="protein sequence ID" value="TraesJAG5A03G02736850.1.CDS1"/>
    <property type="gene ID" value="TraesJAG5A03G02736850"/>
</dbReference>
<dbReference type="Gramene" id="TraesCS5A02G410800.1">
    <property type="protein sequence ID" value="TraesCS5A02G410800.1.cds1"/>
    <property type="gene ID" value="TraesCS5A02G410800"/>
</dbReference>
<reference evidence="2" key="1">
    <citation type="submission" date="2018-08" db="EMBL/GenBank/DDBJ databases">
        <authorList>
            <person name="Rossello M."/>
        </authorList>
    </citation>
    <scope>NUCLEOTIDE SEQUENCE [LARGE SCALE GENOMIC DNA]</scope>
    <source>
        <strain evidence="2">cv. Chinese Spring</strain>
    </source>
</reference>
<dbReference type="EnsemblPlants" id="TraesCS5A02G410800.1">
    <property type="protein sequence ID" value="TraesCS5A02G410800.1.cds1"/>
    <property type="gene ID" value="TraesCS5A02G410800"/>
</dbReference>
<reference evidence="2" key="2">
    <citation type="submission" date="2018-10" db="UniProtKB">
        <authorList>
            <consortium name="EnsemblPlants"/>
        </authorList>
    </citation>
    <scope>IDENTIFICATION</scope>
</reference>
<proteinExistence type="predicted"/>
<dbReference type="OrthoDB" id="686822at2759"/>
<dbReference type="AlphaFoldDB" id="A0A3B6KQD2"/>
<evidence type="ECO:0000313" key="2">
    <source>
        <dbReference type="EnsemblPlants" id="TraesCS5A02G410800.1.cds1"/>
    </source>
</evidence>
<dbReference type="Pfam" id="PF24523">
    <property type="entry name" value="DUF7595"/>
    <property type="match status" value="1"/>
</dbReference>
<dbReference type="Gramene" id="TraesCAD_scaffold_124890_01G000200.1">
    <property type="protein sequence ID" value="TraesCAD_scaffold_124890_01G000200.1"/>
    <property type="gene ID" value="TraesCAD_scaffold_124890_01G000200"/>
</dbReference>
<evidence type="ECO:0000313" key="3">
    <source>
        <dbReference type="Proteomes" id="UP000019116"/>
    </source>
</evidence>
<dbReference type="PANTHER" id="PTHR35828:SF47">
    <property type="entry name" value="F-BOX DOMAIN-CONTAINING PROTEIN"/>
    <property type="match status" value="1"/>
</dbReference>
<dbReference type="Gramene" id="TraesSYM5A03G02764900.1">
    <property type="protein sequence ID" value="TraesSYM5A03G02764900.1.CDS1"/>
    <property type="gene ID" value="TraesSYM5A03G02764900"/>
</dbReference>
<dbReference type="OMA" id="AQAIAMW"/>
<dbReference type="Proteomes" id="UP000019116">
    <property type="component" value="Chromosome 5A"/>
</dbReference>
<feature type="domain" description="F-box" evidence="1">
    <location>
        <begin position="20"/>
        <end position="60"/>
    </location>
</feature>
<dbReference type="STRING" id="4565.A0A3B6KQD2"/>
<dbReference type="InterPro" id="IPR036047">
    <property type="entry name" value="F-box-like_dom_sf"/>
</dbReference>
<sequence length="389" mass="42649">MSTKGACRDETIVKATAPRLPLDLLVEVAARSDPAAIVRCAAACKRLRGAIIDQDFRRRLALRAAANGGFNPALLRGISYWSQCWDGSSRPPKNVARKTVPPQSFPARFNASLELEPVASRDGLVVLRHDRHPLPKFRVCNSFTGDASDVPPTEVYGCNKFALVAVDDHCRSFQLLAADEILWTQIYSSRDGGWGALRAPRLSPHHPPFKSCNDSHPVVTGRTVHWYVRLLPDLDHHEHDLRIIALDVDTGAVRMMELPWDLIDGVEPPATRVNATPMLVVSGAGELGVVASEAQAIAMWTLSSEGTWRRRVLVDMVDWGVGHSPVRFHGIGERSGTLVLSVSAVGLVQLNVVTGQARVLRHGRHTSPRVCVHDINLDSMLQAMKPLLS</sequence>
<dbReference type="Gramene" id="TraesARI5A03G02777520.1">
    <property type="protein sequence ID" value="TraesARI5A03G02777520.1.CDS1"/>
    <property type="gene ID" value="TraesARI5A03G02777520"/>
</dbReference>
<dbReference type="Gramene" id="TraesWEE_scaffold_054440_01G000100.1">
    <property type="protein sequence ID" value="TraesWEE_scaffold_054440_01G000100.1"/>
    <property type="gene ID" value="TraesWEE_scaffold_054440_01G000100"/>
</dbReference>
<dbReference type="Gramene" id="TraesRN5A0100984100.1">
    <property type="protein sequence ID" value="TraesRN5A0100984100.1"/>
    <property type="gene ID" value="TraesRN5A0100984100"/>
</dbReference>
<protein>
    <recommendedName>
        <fullName evidence="1">F-box domain-containing protein</fullName>
    </recommendedName>
</protein>
<dbReference type="Gramene" id="TraesROB_scaffold_049809_01G000100.1">
    <property type="protein sequence ID" value="TraesROB_scaffold_049809_01G000100.1"/>
    <property type="gene ID" value="TraesROB_scaffold_049809_01G000100"/>
</dbReference>
<dbReference type="Gramene" id="TraesCS5A03G0972000.1">
    <property type="protein sequence ID" value="TraesCS5A03G0972000.1.CDS1"/>
    <property type="gene ID" value="TraesCS5A03G0972000"/>
</dbReference>
<accession>A0A3B6KQD2</accession>
<dbReference type="CDD" id="cd09917">
    <property type="entry name" value="F-box_SF"/>
    <property type="match status" value="1"/>
</dbReference>